<feature type="compositionally biased region" description="Polar residues" evidence="1">
    <location>
        <begin position="1"/>
        <end position="18"/>
    </location>
</feature>
<protein>
    <submittedName>
        <fullName evidence="2">Uu.00g134150.m01.CDS01</fullName>
    </submittedName>
</protein>
<feature type="region of interest" description="Disordered" evidence="1">
    <location>
        <begin position="1"/>
        <end position="51"/>
    </location>
</feature>
<evidence type="ECO:0000313" key="2">
    <source>
        <dbReference type="EMBL" id="CAJ2508389.1"/>
    </source>
</evidence>
<gene>
    <name evidence="2" type="ORF">KHLLAP_LOCUS8857</name>
</gene>
<organism evidence="2 3">
    <name type="scientific">Anthostomella pinea</name>
    <dbReference type="NCBI Taxonomy" id="933095"/>
    <lineage>
        <taxon>Eukaryota</taxon>
        <taxon>Fungi</taxon>
        <taxon>Dikarya</taxon>
        <taxon>Ascomycota</taxon>
        <taxon>Pezizomycotina</taxon>
        <taxon>Sordariomycetes</taxon>
        <taxon>Xylariomycetidae</taxon>
        <taxon>Xylariales</taxon>
        <taxon>Xylariaceae</taxon>
        <taxon>Anthostomella</taxon>
    </lineage>
</organism>
<dbReference type="Proteomes" id="UP001295740">
    <property type="component" value="Unassembled WGS sequence"/>
</dbReference>
<proteinExistence type="predicted"/>
<evidence type="ECO:0000256" key="1">
    <source>
        <dbReference type="SAM" id="MobiDB-lite"/>
    </source>
</evidence>
<reference evidence="2" key="1">
    <citation type="submission" date="2023-10" db="EMBL/GenBank/DDBJ databases">
        <authorList>
            <person name="Hackl T."/>
        </authorList>
    </citation>
    <scope>NUCLEOTIDE SEQUENCE</scope>
</reference>
<feature type="region of interest" description="Disordered" evidence="1">
    <location>
        <begin position="66"/>
        <end position="93"/>
    </location>
</feature>
<dbReference type="AlphaFoldDB" id="A0AAI8VNY8"/>
<name>A0AAI8VNY8_9PEZI</name>
<accession>A0AAI8VNY8</accession>
<sequence length="93" mass="9977">MQDSTTSIEPTSKASFTGLQLPGLWASNTQLSAPPTTPPEQADQDPDSDPAAWRFRLVGGATVPFPLRARSRRPKLSLSSGLREGARRSTVSL</sequence>
<comment type="caution">
    <text evidence="2">The sequence shown here is derived from an EMBL/GenBank/DDBJ whole genome shotgun (WGS) entry which is preliminary data.</text>
</comment>
<evidence type="ECO:0000313" key="3">
    <source>
        <dbReference type="Proteomes" id="UP001295740"/>
    </source>
</evidence>
<keyword evidence="3" id="KW-1185">Reference proteome</keyword>
<dbReference type="EMBL" id="CAUWAG010000011">
    <property type="protein sequence ID" value="CAJ2508389.1"/>
    <property type="molecule type" value="Genomic_DNA"/>
</dbReference>